<feature type="domain" description="Disease resistance protein winged helix" evidence="10">
    <location>
        <begin position="581"/>
        <end position="635"/>
    </location>
</feature>
<dbReference type="Gene3D" id="1.20.5.4130">
    <property type="match status" value="1"/>
</dbReference>
<dbReference type="InterPro" id="IPR042197">
    <property type="entry name" value="Apaf_helical"/>
</dbReference>
<evidence type="ECO:0000313" key="12">
    <source>
        <dbReference type="Proteomes" id="UP000604825"/>
    </source>
</evidence>
<dbReference type="Pfam" id="PF23559">
    <property type="entry name" value="WHD_DRP"/>
    <property type="match status" value="1"/>
</dbReference>
<evidence type="ECO:0000259" key="10">
    <source>
        <dbReference type="Pfam" id="PF23559"/>
    </source>
</evidence>
<keyword evidence="3" id="KW-0677">Repeat</keyword>
<feature type="domain" description="Disease resistance N-terminal" evidence="9">
    <location>
        <begin position="188"/>
        <end position="256"/>
    </location>
</feature>
<dbReference type="GO" id="GO:0005524">
    <property type="term" value="F:ATP binding"/>
    <property type="evidence" value="ECO:0007669"/>
    <property type="project" value="UniProtKB-KW"/>
</dbReference>
<dbReference type="PANTHER" id="PTHR36766">
    <property type="entry name" value="PLANT BROAD-SPECTRUM MILDEW RESISTANCE PROTEIN RPW8"/>
    <property type="match status" value="1"/>
</dbReference>
<evidence type="ECO:0000256" key="5">
    <source>
        <dbReference type="ARBA" id="ARBA00022821"/>
    </source>
</evidence>
<dbReference type="Gene3D" id="3.40.50.300">
    <property type="entry name" value="P-loop containing nucleotide triphosphate hydrolases"/>
    <property type="match status" value="1"/>
</dbReference>
<feature type="region of interest" description="Disordered" evidence="7">
    <location>
        <begin position="21"/>
        <end position="77"/>
    </location>
</feature>
<dbReference type="InterPro" id="IPR058922">
    <property type="entry name" value="WHD_DRP"/>
</dbReference>
<keyword evidence="6" id="KW-0067">ATP-binding</keyword>
<evidence type="ECO:0000313" key="11">
    <source>
        <dbReference type="EMBL" id="CAD6336113.1"/>
    </source>
</evidence>
<dbReference type="Proteomes" id="UP000604825">
    <property type="component" value="Unassembled WGS sequence"/>
</dbReference>
<evidence type="ECO:0000259" key="9">
    <source>
        <dbReference type="Pfam" id="PF18052"/>
    </source>
</evidence>
<protein>
    <submittedName>
        <fullName evidence="11">Uncharacterized protein</fullName>
    </submittedName>
</protein>
<dbReference type="GO" id="GO:0006952">
    <property type="term" value="P:defense response"/>
    <property type="evidence" value="ECO:0007669"/>
    <property type="project" value="UniProtKB-KW"/>
</dbReference>
<organism evidence="11 12">
    <name type="scientific">Miscanthus lutarioriparius</name>
    <dbReference type="NCBI Taxonomy" id="422564"/>
    <lineage>
        <taxon>Eukaryota</taxon>
        <taxon>Viridiplantae</taxon>
        <taxon>Streptophyta</taxon>
        <taxon>Embryophyta</taxon>
        <taxon>Tracheophyta</taxon>
        <taxon>Spermatophyta</taxon>
        <taxon>Magnoliopsida</taxon>
        <taxon>Liliopsida</taxon>
        <taxon>Poales</taxon>
        <taxon>Poaceae</taxon>
        <taxon>PACMAD clade</taxon>
        <taxon>Panicoideae</taxon>
        <taxon>Andropogonodae</taxon>
        <taxon>Andropogoneae</taxon>
        <taxon>Saccharinae</taxon>
        <taxon>Miscanthus</taxon>
    </lineage>
</organism>
<feature type="domain" description="NB-ARC" evidence="8">
    <location>
        <begin position="327"/>
        <end position="494"/>
    </location>
</feature>
<accession>A0A811S554</accession>
<keyword evidence="2" id="KW-0433">Leucine-rich repeat</keyword>
<reference evidence="11" key="1">
    <citation type="submission" date="2020-10" db="EMBL/GenBank/DDBJ databases">
        <authorList>
            <person name="Han B."/>
            <person name="Lu T."/>
            <person name="Zhao Q."/>
            <person name="Huang X."/>
            <person name="Zhao Y."/>
        </authorList>
    </citation>
    <scope>NUCLEOTIDE SEQUENCE</scope>
</reference>
<comment type="caution">
    <text evidence="11">The sequence shown here is derived from an EMBL/GenBank/DDBJ whole genome shotgun (WGS) entry which is preliminary data.</text>
</comment>
<dbReference type="Gene3D" id="1.10.8.430">
    <property type="entry name" value="Helical domain of apoptotic protease-activating factors"/>
    <property type="match status" value="1"/>
</dbReference>
<evidence type="ECO:0000256" key="6">
    <source>
        <dbReference type="ARBA" id="ARBA00022840"/>
    </source>
</evidence>
<evidence type="ECO:0000256" key="3">
    <source>
        <dbReference type="ARBA" id="ARBA00022737"/>
    </source>
</evidence>
<dbReference type="PANTHER" id="PTHR36766:SF39">
    <property type="entry name" value="DISEASE RESISTANCE PROTEIN RGA3"/>
    <property type="match status" value="1"/>
</dbReference>
<keyword evidence="4" id="KW-0547">Nucleotide-binding</keyword>
<comment type="similarity">
    <text evidence="1">Belongs to the disease resistance NB-LRR family.</text>
</comment>
<evidence type="ECO:0000256" key="2">
    <source>
        <dbReference type="ARBA" id="ARBA00022614"/>
    </source>
</evidence>
<dbReference type="InterPro" id="IPR002182">
    <property type="entry name" value="NB-ARC"/>
</dbReference>
<proteinExistence type="inferred from homology"/>
<dbReference type="InterPro" id="IPR041118">
    <property type="entry name" value="Rx_N"/>
</dbReference>
<keyword evidence="5" id="KW-0611">Plant defense</keyword>
<evidence type="ECO:0000256" key="4">
    <source>
        <dbReference type="ARBA" id="ARBA00022741"/>
    </source>
</evidence>
<sequence>MRALAWLPCLHVSPFAPQEAVRSSRGSSATHRARSACSPPTASSSQRTVPGASRRRRAGGALSARRPHGRGVRSGVSYGAPRLSLGASLRAGDVRDGADIASAAERSTGPARPCGCRSRVRPEPWMFPWAAPRQCRRRRAISEAGGWPPQFLCSVRSVPGKKEGEKVGELLASVILKEVFGKLNKVTLDAAWKEIALQLNFSKDLESIKDNRSFVKSFLKDAERQSSKRESVHHTLKKLKAAAYDLEDMLLLFESLTTAKASAKLKRLKMPHKVKRMRETIEEIVDHQSKFNFIQHPSTDPDDEEVIKNNRKTTSFNSEITVGRINEKESIISLLFTDGEPSIVPIYGIGGVGKTTLAQLVYNDARTKDFFYVQAWVYVSVKFDLFSIGTSIISQLDNSSGSNNGSDLQSVLNNLSTIINNKRFLLVLDDIWKEGPLKLEKIMTLLLGSKKGSKILATTRLEKIAKHLNRTSAINLDVLSNNYCWELFRAKALPHGLVDKDKENIGRAIVEKCKGIPLAVKSLGYLCRNSNQWEAIRDSDIWAEDGDDGRLLVDTEVLPSLKLSYQYMPNYLKSCFAYCTVFPKGSHIEKSSLIQQWIALGFVRLTGQSFTAQQVGERYFQELLEMSFLQDVAGMSPTQHRLHGAVD</sequence>
<dbReference type="Gene3D" id="1.10.10.10">
    <property type="entry name" value="Winged helix-like DNA-binding domain superfamily/Winged helix DNA-binding domain"/>
    <property type="match status" value="1"/>
</dbReference>
<dbReference type="OrthoDB" id="676015at2759"/>
<keyword evidence="12" id="KW-1185">Reference proteome</keyword>
<feature type="compositionally biased region" description="Polar residues" evidence="7">
    <location>
        <begin position="38"/>
        <end position="48"/>
    </location>
</feature>
<dbReference type="EMBL" id="CAJGYO010000018">
    <property type="protein sequence ID" value="CAD6336113.1"/>
    <property type="molecule type" value="Genomic_DNA"/>
</dbReference>
<name>A0A811S554_9POAL</name>
<dbReference type="AlphaFoldDB" id="A0A811S554"/>
<dbReference type="PRINTS" id="PR00364">
    <property type="entry name" value="DISEASERSIST"/>
</dbReference>
<dbReference type="CDD" id="cd00009">
    <property type="entry name" value="AAA"/>
    <property type="match status" value="1"/>
</dbReference>
<dbReference type="GO" id="GO:0043531">
    <property type="term" value="F:ADP binding"/>
    <property type="evidence" value="ECO:0007669"/>
    <property type="project" value="InterPro"/>
</dbReference>
<evidence type="ECO:0000259" key="8">
    <source>
        <dbReference type="Pfam" id="PF00931"/>
    </source>
</evidence>
<gene>
    <name evidence="11" type="ORF">NCGR_LOCUS60211</name>
</gene>
<dbReference type="SUPFAM" id="SSF52540">
    <property type="entry name" value="P-loop containing nucleoside triphosphate hydrolases"/>
    <property type="match status" value="1"/>
</dbReference>
<evidence type="ECO:0000256" key="7">
    <source>
        <dbReference type="SAM" id="MobiDB-lite"/>
    </source>
</evidence>
<dbReference type="Pfam" id="PF18052">
    <property type="entry name" value="Rx_N"/>
    <property type="match status" value="1"/>
</dbReference>
<dbReference type="InterPro" id="IPR036388">
    <property type="entry name" value="WH-like_DNA-bd_sf"/>
</dbReference>
<evidence type="ECO:0000256" key="1">
    <source>
        <dbReference type="ARBA" id="ARBA00008894"/>
    </source>
</evidence>
<dbReference type="FunFam" id="3.40.50.300:FF:001091">
    <property type="entry name" value="Probable disease resistance protein At1g61300"/>
    <property type="match status" value="1"/>
</dbReference>
<dbReference type="Pfam" id="PF00931">
    <property type="entry name" value="NB-ARC"/>
    <property type="match status" value="1"/>
</dbReference>
<dbReference type="InterPro" id="IPR027417">
    <property type="entry name" value="P-loop_NTPase"/>
</dbReference>